<keyword evidence="5" id="KW-0325">Glycoprotein</keyword>
<evidence type="ECO:0000256" key="6">
    <source>
        <dbReference type="SAM" id="MobiDB-lite"/>
    </source>
</evidence>
<keyword evidence="2 7" id="KW-0812">Transmembrane</keyword>
<evidence type="ECO:0000313" key="9">
    <source>
        <dbReference type="EMBL" id="KAK8379570.1"/>
    </source>
</evidence>
<feature type="transmembrane region" description="Helical" evidence="7">
    <location>
        <begin position="117"/>
        <end position="140"/>
    </location>
</feature>
<evidence type="ECO:0000256" key="3">
    <source>
        <dbReference type="ARBA" id="ARBA00022989"/>
    </source>
</evidence>
<keyword evidence="4 7" id="KW-0472">Membrane</keyword>
<evidence type="ECO:0000256" key="1">
    <source>
        <dbReference type="ARBA" id="ARBA00004141"/>
    </source>
</evidence>
<accession>A0AAW0SWA7</accession>
<evidence type="ECO:0000256" key="5">
    <source>
        <dbReference type="ARBA" id="ARBA00023180"/>
    </source>
</evidence>
<reference evidence="9 10" key="1">
    <citation type="submission" date="2023-03" db="EMBL/GenBank/DDBJ databases">
        <title>High-quality genome of Scylla paramamosain provides insights in environmental adaptation.</title>
        <authorList>
            <person name="Zhang L."/>
        </authorList>
    </citation>
    <scope>NUCLEOTIDE SEQUENCE [LARGE SCALE GENOMIC DNA]</scope>
    <source>
        <strain evidence="9">LZ_2023a</strain>
        <tissue evidence="9">Muscle</tissue>
    </source>
</reference>
<feature type="domain" description="G-protein coupled receptors family 3 profile" evidence="8">
    <location>
        <begin position="85"/>
        <end position="307"/>
    </location>
</feature>
<feature type="transmembrane region" description="Helical" evidence="7">
    <location>
        <begin position="235"/>
        <end position="257"/>
    </location>
</feature>
<dbReference type="PANTHER" id="PTHR24060">
    <property type="entry name" value="METABOTROPIC GLUTAMATE RECEPTOR"/>
    <property type="match status" value="1"/>
</dbReference>
<evidence type="ECO:0000259" key="8">
    <source>
        <dbReference type="PROSITE" id="PS50259"/>
    </source>
</evidence>
<feature type="transmembrane region" description="Helical" evidence="7">
    <location>
        <begin position="263"/>
        <end position="285"/>
    </location>
</feature>
<dbReference type="InterPro" id="IPR017978">
    <property type="entry name" value="GPCR_3_C"/>
</dbReference>
<name>A0AAW0SWA7_SCYPA</name>
<evidence type="ECO:0000256" key="4">
    <source>
        <dbReference type="ARBA" id="ARBA00023136"/>
    </source>
</evidence>
<evidence type="ECO:0000313" key="10">
    <source>
        <dbReference type="Proteomes" id="UP001487740"/>
    </source>
</evidence>
<dbReference type="EMBL" id="JARAKH010000043">
    <property type="protein sequence ID" value="KAK8379570.1"/>
    <property type="molecule type" value="Genomic_DNA"/>
</dbReference>
<dbReference type="CDD" id="cd13953">
    <property type="entry name" value="7tm_classC_mGluR-like"/>
    <property type="match status" value="1"/>
</dbReference>
<protein>
    <recommendedName>
        <fullName evidence="8">G-protein coupled receptors family 3 profile domain-containing protein</fullName>
    </recommendedName>
</protein>
<dbReference type="GO" id="GO:0016020">
    <property type="term" value="C:membrane"/>
    <property type="evidence" value="ECO:0007669"/>
    <property type="project" value="UniProtKB-SubCell"/>
</dbReference>
<dbReference type="PROSITE" id="PS50259">
    <property type="entry name" value="G_PROTEIN_RECEP_F3_4"/>
    <property type="match status" value="1"/>
</dbReference>
<feature type="region of interest" description="Disordered" evidence="6">
    <location>
        <begin position="1"/>
        <end position="30"/>
    </location>
</feature>
<dbReference type="GO" id="GO:0004930">
    <property type="term" value="F:G protein-coupled receptor activity"/>
    <property type="evidence" value="ECO:0007669"/>
    <property type="project" value="InterPro"/>
</dbReference>
<keyword evidence="10" id="KW-1185">Reference proteome</keyword>
<dbReference type="Proteomes" id="UP001487740">
    <property type="component" value="Unassembled WGS sequence"/>
</dbReference>
<evidence type="ECO:0000256" key="7">
    <source>
        <dbReference type="SAM" id="Phobius"/>
    </source>
</evidence>
<keyword evidence="3 7" id="KW-1133">Transmembrane helix</keyword>
<sequence length="395" mass="42272">MEALSSNPHLSTGFSSPAPPPDDDTPHLYPTNTTTPASLGYLREAPWVLPLLAASATNAAAIVAYEVYVIVRAIHGTPSRRHLFLGQSLMMGLLLASLAGVPVALSPTPLTCAATRLLTGVSGALVFGALLVKCVFLISINSGVYLPAHYQALLLFFIVLVQITINLQWQWSQPAGVMVVRDVGVAAGGAGLLHLSCAASYRQLLLSLIYVILLLVVVAAMAVKCRSIRENYREAAYIGAALCLVLPLWLAWCLAGLVLPSSLQPACLGFGVVATATIVFVVMFVPKGRQLAAMGKEGVYEEDQEDHLSTISGGARYSPSFFHFKPVKTPKDFLQPTSVYKTRLHGADRGCGGVAEEGVYSTIDTPAQHSQQYTPASTNPNFYLFRSHAHAGMMY</sequence>
<feature type="transmembrane region" description="Helical" evidence="7">
    <location>
        <begin position="83"/>
        <end position="105"/>
    </location>
</feature>
<proteinExistence type="predicted"/>
<comment type="caution">
    <text evidence="9">The sequence shown here is derived from an EMBL/GenBank/DDBJ whole genome shotgun (WGS) entry which is preliminary data.</text>
</comment>
<organism evidence="9 10">
    <name type="scientific">Scylla paramamosain</name>
    <name type="common">Mud crab</name>
    <dbReference type="NCBI Taxonomy" id="85552"/>
    <lineage>
        <taxon>Eukaryota</taxon>
        <taxon>Metazoa</taxon>
        <taxon>Ecdysozoa</taxon>
        <taxon>Arthropoda</taxon>
        <taxon>Crustacea</taxon>
        <taxon>Multicrustacea</taxon>
        <taxon>Malacostraca</taxon>
        <taxon>Eumalacostraca</taxon>
        <taxon>Eucarida</taxon>
        <taxon>Decapoda</taxon>
        <taxon>Pleocyemata</taxon>
        <taxon>Brachyura</taxon>
        <taxon>Eubrachyura</taxon>
        <taxon>Portunoidea</taxon>
        <taxon>Portunidae</taxon>
        <taxon>Portuninae</taxon>
        <taxon>Scylla</taxon>
    </lineage>
</organism>
<dbReference type="InterPro" id="IPR050726">
    <property type="entry name" value="mGluR"/>
</dbReference>
<comment type="subcellular location">
    <subcellularLocation>
        <location evidence="1">Membrane</location>
        <topology evidence="1">Multi-pass membrane protein</topology>
    </subcellularLocation>
</comment>
<feature type="compositionally biased region" description="Polar residues" evidence="6">
    <location>
        <begin position="1"/>
        <end position="15"/>
    </location>
</feature>
<dbReference type="AlphaFoldDB" id="A0AAW0SWA7"/>
<feature type="transmembrane region" description="Helical" evidence="7">
    <location>
        <begin position="204"/>
        <end position="223"/>
    </location>
</feature>
<feature type="transmembrane region" description="Helical" evidence="7">
    <location>
        <begin position="47"/>
        <end position="71"/>
    </location>
</feature>
<feature type="transmembrane region" description="Helical" evidence="7">
    <location>
        <begin position="152"/>
        <end position="171"/>
    </location>
</feature>
<evidence type="ECO:0000256" key="2">
    <source>
        <dbReference type="ARBA" id="ARBA00022692"/>
    </source>
</evidence>
<gene>
    <name evidence="9" type="ORF">O3P69_019484</name>
</gene>
<dbReference type="Pfam" id="PF00003">
    <property type="entry name" value="7tm_3"/>
    <property type="match status" value="1"/>
</dbReference>